<dbReference type="Pfam" id="PF09234">
    <property type="entry name" value="DUF1963"/>
    <property type="match status" value="1"/>
</dbReference>
<gene>
    <name evidence="3" type="ORF">GCM10011379_15600</name>
</gene>
<protein>
    <recommendedName>
        <fullName evidence="5">DUF1963 domain-containing protein</fullName>
    </recommendedName>
</protein>
<dbReference type="PANTHER" id="PTHR48051">
    <property type="match status" value="1"/>
</dbReference>
<dbReference type="Proteomes" id="UP000627292">
    <property type="component" value="Unassembled WGS sequence"/>
</dbReference>
<dbReference type="InterPro" id="IPR001611">
    <property type="entry name" value="Leu-rich_rpt"/>
</dbReference>
<reference evidence="3" key="1">
    <citation type="journal article" date="2014" name="Int. J. Syst. Evol. Microbiol.">
        <title>Complete genome sequence of Corynebacterium casei LMG S-19264T (=DSM 44701T), isolated from a smear-ripened cheese.</title>
        <authorList>
            <consortium name="US DOE Joint Genome Institute (JGI-PGF)"/>
            <person name="Walter F."/>
            <person name="Albersmeier A."/>
            <person name="Kalinowski J."/>
            <person name="Ruckert C."/>
        </authorList>
    </citation>
    <scope>NUCLEOTIDE SEQUENCE</scope>
    <source>
        <strain evidence="3">CGMCC 1.15290</strain>
    </source>
</reference>
<keyword evidence="1" id="KW-0433">Leucine-rich repeat</keyword>
<proteinExistence type="predicted"/>
<evidence type="ECO:0000313" key="3">
    <source>
        <dbReference type="EMBL" id="GGH64026.1"/>
    </source>
</evidence>
<accession>A0A917IU88</accession>
<name>A0A917IU88_9BACT</name>
<evidence type="ECO:0000313" key="4">
    <source>
        <dbReference type="Proteomes" id="UP000627292"/>
    </source>
</evidence>
<keyword evidence="2" id="KW-0677">Repeat</keyword>
<dbReference type="InterPro" id="IPR032675">
    <property type="entry name" value="LRR_dom_sf"/>
</dbReference>
<dbReference type="InterPro" id="IPR003591">
    <property type="entry name" value="Leu-rich_rpt_typical-subtyp"/>
</dbReference>
<evidence type="ECO:0000256" key="1">
    <source>
        <dbReference type="ARBA" id="ARBA00022614"/>
    </source>
</evidence>
<sequence>MKTASTETLSVQFPDIYESVRTIWESARGEHFEKDEYASIIIVGLNEVSHFDKYKGKDLTERFLNSCLEARGIVNIVQDKTLPVAGATSTIRITQSEEGFLYYFGMVPVNSEFVYLITADCYARERSRYEPLFDETWQSLQYFGNPWTAMKKQKDALSALFGEDDDDETDGEAGTPEIPSFEIPADGKERFTVGDVTFQISLDEDNPVHIYELDGSLNIQINGEAPDYENHPDILNDYEDGKVYLRFSFKQIYEAGVPTGQFTYQNSRDDTYISSLWKSGFYYSLDLNGKVTLKEGWLGIEGYMANTYGEERYPIQVAVRIPQEALDWSKYTFAKLEELDTAPATMVTRLSLTDPPADAVDAALRPLTELENLLVYFKNGKSFTEIPKAIRKLKRLKQLTLSGIGNVTHIPEWIGDLKALEELHISGSKAEGMHPYILQLPLLKRLYLHNNQLGSIAPGLPETLERLVLDNNQLSTVPASWVTHKNLKSLNIQNNPLEHLPAGIENIARLDLETEKKMALLDYTYKGADGKGTVTWNNSIYEAQQHPDLQQILNAQTSALLPTVQPQARAAVGFYTVAEDDYARTGQHRFGGLPDLPTGVGYPFFTTHDGEEKAWQFIAQINCADVAPLQQYLPRTGILYFFIKDQEQSDPLVMYYDGDIATLQSARELTITEEDVYDQNGVYAPWMADTAKYPSIPHAWNNELEDDPDEAEALKQALYPNNTRPAHSINSYVFKQHDNPEAEAVDKLKGKPEDWMVLLRVSSDNNPGFNFWDAGEIYFVIHKSDLAKKEFSNVYCGLESS</sequence>
<dbReference type="InterPro" id="IPR035948">
    <property type="entry name" value="YwqG-like_sf"/>
</dbReference>
<dbReference type="PANTHER" id="PTHR48051:SF1">
    <property type="entry name" value="RAS SUPPRESSOR PROTEIN 1"/>
    <property type="match status" value="1"/>
</dbReference>
<dbReference type="EMBL" id="BMIB01000002">
    <property type="protein sequence ID" value="GGH64026.1"/>
    <property type="molecule type" value="Genomic_DNA"/>
</dbReference>
<dbReference type="Pfam" id="PF00560">
    <property type="entry name" value="LRR_1"/>
    <property type="match status" value="1"/>
</dbReference>
<dbReference type="SUPFAM" id="SSF52047">
    <property type="entry name" value="RNI-like"/>
    <property type="match status" value="1"/>
</dbReference>
<dbReference type="InterPro" id="IPR050216">
    <property type="entry name" value="LRR_domain-containing"/>
</dbReference>
<dbReference type="InterPro" id="IPR015315">
    <property type="entry name" value="DUF1963"/>
</dbReference>
<dbReference type="AlphaFoldDB" id="A0A917IU88"/>
<comment type="caution">
    <text evidence="3">The sequence shown here is derived from an EMBL/GenBank/DDBJ whole genome shotgun (WGS) entry which is preliminary data.</text>
</comment>
<reference evidence="3" key="2">
    <citation type="submission" date="2020-09" db="EMBL/GenBank/DDBJ databases">
        <authorList>
            <person name="Sun Q."/>
            <person name="Zhou Y."/>
        </authorList>
    </citation>
    <scope>NUCLEOTIDE SEQUENCE</scope>
    <source>
        <strain evidence="3">CGMCC 1.15290</strain>
    </source>
</reference>
<dbReference type="Gene3D" id="3.80.10.10">
    <property type="entry name" value="Ribonuclease Inhibitor"/>
    <property type="match status" value="1"/>
</dbReference>
<keyword evidence="4" id="KW-1185">Reference proteome</keyword>
<dbReference type="Gene3D" id="2.30.320.10">
    <property type="entry name" value="YwqG-like"/>
    <property type="match status" value="1"/>
</dbReference>
<dbReference type="SMART" id="SM00369">
    <property type="entry name" value="LRR_TYP"/>
    <property type="match status" value="3"/>
</dbReference>
<evidence type="ECO:0000256" key="2">
    <source>
        <dbReference type="ARBA" id="ARBA00022737"/>
    </source>
</evidence>
<dbReference type="SMART" id="SM00364">
    <property type="entry name" value="LRR_BAC"/>
    <property type="match status" value="3"/>
</dbReference>
<organism evidence="3 4">
    <name type="scientific">Filimonas zeae</name>
    <dbReference type="NCBI Taxonomy" id="1737353"/>
    <lineage>
        <taxon>Bacteria</taxon>
        <taxon>Pseudomonadati</taxon>
        <taxon>Bacteroidota</taxon>
        <taxon>Chitinophagia</taxon>
        <taxon>Chitinophagales</taxon>
        <taxon>Chitinophagaceae</taxon>
        <taxon>Filimonas</taxon>
    </lineage>
</organism>
<dbReference type="SUPFAM" id="SSF103032">
    <property type="entry name" value="Hypothetical protein YwqG"/>
    <property type="match status" value="1"/>
</dbReference>
<dbReference type="RefSeq" id="WP_188951467.1">
    <property type="nucleotide sequence ID" value="NZ_BMIB01000002.1"/>
</dbReference>
<evidence type="ECO:0008006" key="5">
    <source>
        <dbReference type="Google" id="ProtNLM"/>
    </source>
</evidence>
<dbReference type="GO" id="GO:0005737">
    <property type="term" value="C:cytoplasm"/>
    <property type="evidence" value="ECO:0007669"/>
    <property type="project" value="TreeGrafter"/>
</dbReference>